<feature type="domain" description="Tse2 ADP-ribosyltransferase toxin" evidence="1">
    <location>
        <begin position="3"/>
        <end position="66"/>
    </location>
</feature>
<name>A0A4S3KD76_9GAMM</name>
<gene>
    <name evidence="2" type="ORF">B1991_12995</name>
</gene>
<dbReference type="EMBL" id="MWIO01000035">
    <property type="protein sequence ID" value="THD06425.1"/>
    <property type="molecule type" value="Genomic_DNA"/>
</dbReference>
<accession>A0A4S3KD76</accession>
<reference evidence="2 3" key="1">
    <citation type="submission" date="2017-02" db="EMBL/GenBank/DDBJ databases">
        <title>Whole genome sequencing of Rhodanobacter lindaniclasticus DSM 17932.</title>
        <authorList>
            <person name="Kumar S."/>
            <person name="Patil P."/>
            <person name="Patil P.B."/>
        </authorList>
    </citation>
    <scope>NUCLEOTIDE SEQUENCE [LARGE SCALE GENOMIC DNA]</scope>
    <source>
        <strain evidence="2 3">DSM 17932</strain>
    </source>
</reference>
<sequence length="85" mass="9515">MIPDGMVALDDSLRKMVDKSHQVKIHWWSIELGQPIPSGLILKYDGVPPGHCTLTVSRSMTVRAFLELVALIKFQPLGHEFYGTP</sequence>
<comment type="caution">
    <text evidence="2">The sequence shown here is derived from an EMBL/GenBank/DDBJ whole genome shotgun (WGS) entry which is preliminary data.</text>
</comment>
<protein>
    <recommendedName>
        <fullName evidence="1">Tse2 ADP-ribosyltransferase toxin domain-containing protein</fullName>
    </recommendedName>
</protein>
<evidence type="ECO:0000259" key="1">
    <source>
        <dbReference type="Pfam" id="PF18648"/>
    </source>
</evidence>
<dbReference type="AlphaFoldDB" id="A0A4S3KD76"/>
<organism evidence="2 3">
    <name type="scientific">Rhodanobacter lindaniclasticus</name>
    <dbReference type="NCBI Taxonomy" id="75310"/>
    <lineage>
        <taxon>Bacteria</taxon>
        <taxon>Pseudomonadati</taxon>
        <taxon>Pseudomonadota</taxon>
        <taxon>Gammaproteobacteria</taxon>
        <taxon>Lysobacterales</taxon>
        <taxon>Rhodanobacteraceae</taxon>
        <taxon>Rhodanobacter</taxon>
    </lineage>
</organism>
<evidence type="ECO:0000313" key="3">
    <source>
        <dbReference type="Proteomes" id="UP000306317"/>
    </source>
</evidence>
<keyword evidence="3" id="KW-1185">Reference proteome</keyword>
<dbReference type="Proteomes" id="UP000306317">
    <property type="component" value="Unassembled WGS sequence"/>
</dbReference>
<evidence type="ECO:0000313" key="2">
    <source>
        <dbReference type="EMBL" id="THD06425.1"/>
    </source>
</evidence>
<dbReference type="Pfam" id="PF18648">
    <property type="entry name" value="ADPRTs_Tse2"/>
    <property type="match status" value="1"/>
</dbReference>
<proteinExistence type="predicted"/>
<dbReference type="InterPro" id="IPR041018">
    <property type="entry name" value="ADPRTs_Tse2"/>
</dbReference>